<dbReference type="EMBL" id="OU963867">
    <property type="protein sequence ID" value="CAH0391359.1"/>
    <property type="molecule type" value="Genomic_DNA"/>
</dbReference>
<comment type="similarity">
    <text evidence="1">Belongs to the short-chain dehydrogenases/reductases (SDR) family.</text>
</comment>
<dbReference type="SUPFAM" id="SSF51735">
    <property type="entry name" value="NAD(P)-binding Rossmann-fold domains"/>
    <property type="match status" value="1"/>
</dbReference>
<dbReference type="InterPro" id="IPR002347">
    <property type="entry name" value="SDR_fam"/>
</dbReference>
<evidence type="ECO:0000256" key="2">
    <source>
        <dbReference type="ARBA" id="ARBA00023002"/>
    </source>
</evidence>
<dbReference type="Proteomes" id="UP001152759">
    <property type="component" value="Chromosome 6"/>
</dbReference>
<dbReference type="Pfam" id="PF00106">
    <property type="entry name" value="adh_short"/>
    <property type="match status" value="1"/>
</dbReference>
<feature type="transmembrane region" description="Helical" evidence="3">
    <location>
        <begin position="6"/>
        <end position="35"/>
    </location>
</feature>
<keyword evidence="2" id="KW-0560">Oxidoreductase</keyword>
<evidence type="ECO:0000256" key="1">
    <source>
        <dbReference type="ARBA" id="ARBA00006484"/>
    </source>
</evidence>
<evidence type="ECO:0000313" key="4">
    <source>
        <dbReference type="EMBL" id="CAH0391359.1"/>
    </source>
</evidence>
<reference evidence="4" key="1">
    <citation type="submission" date="2021-12" db="EMBL/GenBank/DDBJ databases">
        <authorList>
            <person name="King R."/>
        </authorList>
    </citation>
    <scope>NUCLEOTIDE SEQUENCE</scope>
</reference>
<sequence>MILNPLELIVLVFDLICLIIGIYFAFLSAVFEFLFPPKPKSLWREIVLIVGTEYGIGRELALQYAALGAVVVCWDTNRRENERLAFEIRKRGRRAYAFTCDITKREQVLTTGKRVLETIGPVSVIVHSCGLPNHETLLDVTENADSFFCVEPMEKAVLSLFWLQEAFLETMIKQGKGHWVLLSSVAGIETHPQHLGITAAQFAVQGFSESISYNLPKKNVNVSLVHIYPFILPPLFQKILQKRISSYFGTIEPQDAARHIIYGMRRNRVEFSIPLYLHFLNKLLRILPKKSAFMLRDSFDTGVDFG</sequence>
<dbReference type="GO" id="GO:0005811">
    <property type="term" value="C:lipid droplet"/>
    <property type="evidence" value="ECO:0007669"/>
    <property type="project" value="TreeGrafter"/>
</dbReference>
<evidence type="ECO:0000313" key="5">
    <source>
        <dbReference type="Proteomes" id="UP001152759"/>
    </source>
</evidence>
<organism evidence="4 5">
    <name type="scientific">Bemisia tabaci</name>
    <name type="common">Sweetpotato whitefly</name>
    <name type="synonym">Aleurodes tabaci</name>
    <dbReference type="NCBI Taxonomy" id="7038"/>
    <lineage>
        <taxon>Eukaryota</taxon>
        <taxon>Metazoa</taxon>
        <taxon>Ecdysozoa</taxon>
        <taxon>Arthropoda</taxon>
        <taxon>Hexapoda</taxon>
        <taxon>Insecta</taxon>
        <taxon>Pterygota</taxon>
        <taxon>Neoptera</taxon>
        <taxon>Paraneoptera</taxon>
        <taxon>Hemiptera</taxon>
        <taxon>Sternorrhyncha</taxon>
        <taxon>Aleyrodoidea</taxon>
        <taxon>Aleyrodidae</taxon>
        <taxon>Aleyrodinae</taxon>
        <taxon>Bemisia</taxon>
    </lineage>
</organism>
<keyword evidence="3" id="KW-0812">Transmembrane</keyword>
<accession>A0A9P0AHK2</accession>
<dbReference type="PANTHER" id="PTHR24322:SF736">
    <property type="entry name" value="RETINOL DEHYDROGENASE 10"/>
    <property type="match status" value="1"/>
</dbReference>
<dbReference type="InterPro" id="IPR036291">
    <property type="entry name" value="NAD(P)-bd_dom_sf"/>
</dbReference>
<dbReference type="AlphaFoldDB" id="A0A9P0AHK2"/>
<dbReference type="Gene3D" id="3.40.50.720">
    <property type="entry name" value="NAD(P)-binding Rossmann-like Domain"/>
    <property type="match status" value="1"/>
</dbReference>
<keyword evidence="3" id="KW-1133">Transmembrane helix</keyword>
<evidence type="ECO:0008006" key="6">
    <source>
        <dbReference type="Google" id="ProtNLM"/>
    </source>
</evidence>
<keyword evidence="5" id="KW-1185">Reference proteome</keyword>
<protein>
    <recommendedName>
        <fullName evidence="6">Hydroxysteroid 17-beta dehydrogenase 11</fullName>
    </recommendedName>
</protein>
<dbReference type="PANTHER" id="PTHR24322">
    <property type="entry name" value="PKSB"/>
    <property type="match status" value="1"/>
</dbReference>
<dbReference type="GO" id="GO:0016616">
    <property type="term" value="F:oxidoreductase activity, acting on the CH-OH group of donors, NAD or NADP as acceptor"/>
    <property type="evidence" value="ECO:0007669"/>
    <property type="project" value="TreeGrafter"/>
</dbReference>
<keyword evidence="3" id="KW-0472">Membrane</keyword>
<name>A0A9P0AHK2_BEMTA</name>
<gene>
    <name evidence="4" type="ORF">BEMITA_LOCUS9984</name>
</gene>
<dbReference type="KEGG" id="btab:109033683"/>
<dbReference type="PRINTS" id="PR00081">
    <property type="entry name" value="GDHRDH"/>
</dbReference>
<proteinExistence type="inferred from homology"/>
<evidence type="ECO:0000256" key="3">
    <source>
        <dbReference type="SAM" id="Phobius"/>
    </source>
</evidence>